<protein>
    <submittedName>
        <fullName evidence="4">Damage-inducible protein DinB</fullName>
    </submittedName>
</protein>
<organism evidence="4 5">
    <name type="scientific">Christiangramia fulva</name>
    <dbReference type="NCBI Taxonomy" id="2126553"/>
    <lineage>
        <taxon>Bacteria</taxon>
        <taxon>Pseudomonadati</taxon>
        <taxon>Bacteroidota</taxon>
        <taxon>Flavobacteriia</taxon>
        <taxon>Flavobacteriales</taxon>
        <taxon>Flavobacteriaceae</taxon>
        <taxon>Christiangramia</taxon>
    </lineage>
</organism>
<gene>
    <name evidence="4" type="ORF">C7S20_11095</name>
</gene>
<dbReference type="PANTHER" id="PTHR37302:SF3">
    <property type="entry name" value="DAMAGE-INDUCIBLE PROTEIN DINB"/>
    <property type="match status" value="1"/>
</dbReference>
<proteinExistence type="inferred from homology"/>
<dbReference type="Pfam" id="PF05163">
    <property type="entry name" value="DinB"/>
    <property type="match status" value="1"/>
</dbReference>
<keyword evidence="5" id="KW-1185">Reference proteome</keyword>
<dbReference type="Gene3D" id="1.20.120.450">
    <property type="entry name" value="dinb family like domain"/>
    <property type="match status" value="1"/>
</dbReference>
<evidence type="ECO:0000256" key="3">
    <source>
        <dbReference type="PIRSR" id="PIRSR607837-1"/>
    </source>
</evidence>
<dbReference type="InterPro" id="IPR034660">
    <property type="entry name" value="DinB/YfiT-like"/>
</dbReference>
<evidence type="ECO:0000256" key="1">
    <source>
        <dbReference type="ARBA" id="ARBA00008635"/>
    </source>
</evidence>
<dbReference type="SUPFAM" id="SSF109854">
    <property type="entry name" value="DinB/YfiT-like putative metalloenzymes"/>
    <property type="match status" value="1"/>
</dbReference>
<dbReference type="GO" id="GO:0046872">
    <property type="term" value="F:metal ion binding"/>
    <property type="evidence" value="ECO:0007669"/>
    <property type="project" value="UniProtKB-KW"/>
</dbReference>
<accession>A0A2R3Z6A8</accession>
<sequence>MKEFLKELFEYSHHFNIILINKFNDGDLEHVISERSENLMSHILNAQKIWNSRIRGDEIKTDVWKKHGKKELEALENRNYENSMEILKNDDLERVVVYQNSKGVSYKNRVRDILFHIINHSTYHRGQLATDFRNDGIDPVVSDYIFYKR</sequence>
<feature type="binding site" evidence="3">
    <location>
        <position position="120"/>
    </location>
    <ligand>
        <name>a divalent metal cation</name>
        <dbReference type="ChEBI" id="CHEBI:60240"/>
    </ligand>
</feature>
<evidence type="ECO:0000313" key="4">
    <source>
        <dbReference type="EMBL" id="AVR45752.1"/>
    </source>
</evidence>
<reference evidence="5" key="1">
    <citation type="submission" date="2018-03" db="EMBL/GenBank/DDBJ databases">
        <title>Gramella fulva sp. nov., isolated from a dry surface of tidal flat.</title>
        <authorList>
            <person name="Hwang S.H."/>
            <person name="Hwang W.M."/>
            <person name="Kang K."/>
            <person name="Ahn T.-Y."/>
        </authorList>
    </citation>
    <scope>NUCLEOTIDE SEQUENCE [LARGE SCALE GENOMIC DNA]</scope>
    <source>
        <strain evidence="5">SH35</strain>
    </source>
</reference>
<feature type="binding site" evidence="3">
    <location>
        <position position="42"/>
    </location>
    <ligand>
        <name>a divalent metal cation</name>
        <dbReference type="ChEBI" id="CHEBI:60240"/>
    </ligand>
</feature>
<dbReference type="RefSeq" id="WP_107012528.1">
    <property type="nucleotide sequence ID" value="NZ_CP028136.1"/>
</dbReference>
<dbReference type="EMBL" id="CP028136">
    <property type="protein sequence ID" value="AVR45752.1"/>
    <property type="molecule type" value="Genomic_DNA"/>
</dbReference>
<dbReference type="AlphaFoldDB" id="A0A2R3Z6A8"/>
<name>A0A2R3Z6A8_9FLAO</name>
<keyword evidence="2 3" id="KW-0479">Metal-binding</keyword>
<comment type="similarity">
    <text evidence="1">Belongs to the DinB family.</text>
</comment>
<dbReference type="InterPro" id="IPR007837">
    <property type="entry name" value="DinB"/>
</dbReference>
<dbReference type="Proteomes" id="UP000241507">
    <property type="component" value="Chromosome"/>
</dbReference>
<dbReference type="OrthoDB" id="9811413at2"/>
<dbReference type="PANTHER" id="PTHR37302">
    <property type="entry name" value="SLR1116 PROTEIN"/>
    <property type="match status" value="1"/>
</dbReference>
<evidence type="ECO:0000313" key="5">
    <source>
        <dbReference type="Proteomes" id="UP000241507"/>
    </source>
</evidence>
<feature type="binding site" evidence="3">
    <location>
        <position position="124"/>
    </location>
    <ligand>
        <name>a divalent metal cation</name>
        <dbReference type="ChEBI" id="CHEBI:60240"/>
    </ligand>
</feature>
<dbReference type="KEGG" id="grs:C7S20_11095"/>
<evidence type="ECO:0000256" key="2">
    <source>
        <dbReference type="ARBA" id="ARBA00022723"/>
    </source>
</evidence>